<feature type="domain" description="PiggyBac transposable element-derived protein" evidence="1">
    <location>
        <begin position="146"/>
        <end position="238"/>
    </location>
</feature>
<dbReference type="PANTHER" id="PTHR33939">
    <property type="entry name" value="PROTEIN CBG22215"/>
    <property type="match status" value="1"/>
</dbReference>
<dbReference type="EMBL" id="JACEFF010000937">
    <property type="protein sequence ID" value="KAH9627806.1"/>
    <property type="molecule type" value="Genomic_DNA"/>
</dbReference>
<organism evidence="2 3">
    <name type="scientific">Spodoptera exigua</name>
    <name type="common">Beet armyworm</name>
    <name type="synonym">Noctua fulgens</name>
    <dbReference type="NCBI Taxonomy" id="7107"/>
    <lineage>
        <taxon>Eukaryota</taxon>
        <taxon>Metazoa</taxon>
        <taxon>Ecdysozoa</taxon>
        <taxon>Arthropoda</taxon>
        <taxon>Hexapoda</taxon>
        <taxon>Insecta</taxon>
        <taxon>Pterygota</taxon>
        <taxon>Neoptera</taxon>
        <taxon>Endopterygota</taxon>
        <taxon>Lepidoptera</taxon>
        <taxon>Glossata</taxon>
        <taxon>Ditrysia</taxon>
        <taxon>Noctuoidea</taxon>
        <taxon>Noctuidae</taxon>
        <taxon>Amphipyrinae</taxon>
        <taxon>Spodoptera</taxon>
    </lineage>
</organism>
<gene>
    <name evidence="2" type="ORF">HF086_000191</name>
</gene>
<name>A0A922M061_SPOEX</name>
<proteinExistence type="predicted"/>
<protein>
    <recommendedName>
        <fullName evidence="1">PiggyBac transposable element-derived protein domain-containing protein</fullName>
    </recommendedName>
</protein>
<dbReference type="InterPro" id="IPR029526">
    <property type="entry name" value="PGBD"/>
</dbReference>
<evidence type="ECO:0000259" key="1">
    <source>
        <dbReference type="Pfam" id="PF13843"/>
    </source>
</evidence>
<evidence type="ECO:0000313" key="3">
    <source>
        <dbReference type="Proteomes" id="UP000814243"/>
    </source>
</evidence>
<dbReference type="PANTHER" id="PTHR33939:SF1">
    <property type="entry name" value="DUF4371 DOMAIN-CONTAINING PROTEIN"/>
    <property type="match status" value="1"/>
</dbReference>
<accession>A0A922M061</accession>
<dbReference type="Pfam" id="PF13843">
    <property type="entry name" value="DDE_Tnp_1_7"/>
    <property type="match status" value="1"/>
</dbReference>
<comment type="caution">
    <text evidence="2">The sequence shown here is derived from an EMBL/GenBank/DDBJ whole genome shotgun (WGS) entry which is preliminary data.</text>
</comment>
<sequence>MPDEDIDARSEGLNSAMKSLRELQQTIEGHTVDQHEETVYEQEHRNGFDELYTTIITKKKRHTVKKTWVDKKVTSSRQAFLEGLTTGLKNPSGKGKRLIISHIGSEEGFLEEGLMIFEAKKNCEDYHDEMNAVCFEKWFAGVLPKLRPNSIVESEQGDDFSCGDVSIIAWMDSKMVSIISTYHTPETYKNMKDYNGAMKGVDLKEQKLSMYPLERKRCLIWHMKIYKRLMNVSVHNAFVLYRSSMARKDKLAESHLAAIRGFTTIGDETIA</sequence>
<dbReference type="AlphaFoldDB" id="A0A922M061"/>
<evidence type="ECO:0000313" key="2">
    <source>
        <dbReference type="EMBL" id="KAH9627806.1"/>
    </source>
</evidence>
<dbReference type="Proteomes" id="UP000814243">
    <property type="component" value="Unassembled WGS sequence"/>
</dbReference>
<reference evidence="2" key="1">
    <citation type="journal article" date="2021" name="G3 (Bethesda)">
        <title>Genome and transcriptome analysis of the beet armyworm Spodoptera exigua reveals targets for pest control. .</title>
        <authorList>
            <person name="Simon S."/>
            <person name="Breeschoten T."/>
            <person name="Jansen H.J."/>
            <person name="Dirks R.P."/>
            <person name="Schranz M.E."/>
            <person name="Ros V.I.D."/>
        </authorList>
    </citation>
    <scope>NUCLEOTIDE SEQUENCE</scope>
    <source>
        <strain evidence="2">TB_SE_WUR_2020</strain>
    </source>
</reference>